<reference evidence="2 3" key="1">
    <citation type="submission" date="2024-11" db="EMBL/GenBank/DDBJ databases">
        <authorList>
            <person name="Mikucki A.G."/>
            <person name="Kahler C.M."/>
        </authorList>
    </citation>
    <scope>NUCLEOTIDE SEQUENCE [LARGE SCALE GENOMIC DNA]</scope>
    <source>
        <strain evidence="2 3">EXNM717</strain>
    </source>
</reference>
<gene>
    <name evidence="2" type="ORF">ACI43T_12145</name>
</gene>
<feature type="compositionally biased region" description="Basic and acidic residues" evidence="1">
    <location>
        <begin position="15"/>
        <end position="25"/>
    </location>
</feature>
<feature type="non-terminal residue" evidence="2">
    <location>
        <position position="1"/>
    </location>
</feature>
<organism evidence="2 3">
    <name type="scientific">Neisseria oralis</name>
    <dbReference type="NCBI Taxonomy" id="1107316"/>
    <lineage>
        <taxon>Bacteria</taxon>
        <taxon>Pseudomonadati</taxon>
        <taxon>Pseudomonadota</taxon>
        <taxon>Betaproteobacteria</taxon>
        <taxon>Neisseriales</taxon>
        <taxon>Neisseriaceae</taxon>
        <taxon>Neisseria</taxon>
    </lineage>
</organism>
<proteinExistence type="predicted"/>
<comment type="caution">
    <text evidence="2">The sequence shown here is derived from an EMBL/GenBank/DDBJ whole genome shotgun (WGS) entry which is preliminary data.</text>
</comment>
<dbReference type="EMBL" id="JBJGEB010000078">
    <property type="protein sequence ID" value="MFK7643219.1"/>
    <property type="molecule type" value="Genomic_DNA"/>
</dbReference>
<dbReference type="Proteomes" id="UP001621964">
    <property type="component" value="Unassembled WGS sequence"/>
</dbReference>
<evidence type="ECO:0000313" key="3">
    <source>
        <dbReference type="Proteomes" id="UP001621964"/>
    </source>
</evidence>
<feature type="non-terminal residue" evidence="2">
    <location>
        <position position="85"/>
    </location>
</feature>
<feature type="region of interest" description="Disordered" evidence="1">
    <location>
        <begin position="1"/>
        <end position="26"/>
    </location>
</feature>
<protein>
    <submittedName>
        <fullName evidence="2">Lytic murein transglycosylase B</fullName>
    </submittedName>
</protein>
<sequence>METRPPRANEAQAPRADEMKKESRPTFDAAAVPVSDSGFAANANVRRFVDDEVGKGDFSRAEWQDFFDKAAYKADIVKIMHRPST</sequence>
<evidence type="ECO:0000313" key="2">
    <source>
        <dbReference type="EMBL" id="MFK7643219.1"/>
    </source>
</evidence>
<accession>A0ABW8Q6Q6</accession>
<evidence type="ECO:0000256" key="1">
    <source>
        <dbReference type="SAM" id="MobiDB-lite"/>
    </source>
</evidence>
<name>A0ABW8Q6Q6_9NEIS</name>
<keyword evidence="3" id="KW-1185">Reference proteome</keyword>